<dbReference type="Proteomes" id="UP000030140">
    <property type="component" value="Unassembled WGS sequence"/>
</dbReference>
<evidence type="ECO:0000313" key="2">
    <source>
        <dbReference type="Proteomes" id="UP000030140"/>
    </source>
</evidence>
<keyword evidence="2" id="KW-1185">Reference proteome</keyword>
<gene>
    <name evidence="1" type="ORF">NV36_03185</name>
</gene>
<proteinExistence type="predicted"/>
<evidence type="ECO:0008006" key="3">
    <source>
        <dbReference type="Google" id="ProtNLM"/>
    </source>
</evidence>
<protein>
    <recommendedName>
        <fullName evidence="3">DUF1853 family protein</fullName>
    </recommendedName>
</protein>
<dbReference type="AlphaFoldDB" id="A0A0A2GRN5"/>
<dbReference type="PATRIC" id="fig|1300343.5.peg.1901"/>
<dbReference type="RefSeq" id="WP_035324963.1">
    <property type="nucleotide sequence ID" value="NZ_CP015125.1"/>
</dbReference>
<dbReference type="InterPro" id="IPR015003">
    <property type="entry name" value="DUF1853"/>
</dbReference>
<sequence length="267" mass="31608">MKQYAGFLNTPPLWTGTQFSLTQFEIPRIDLSTFSATTIPPHLRLGHQVEYIFKQLLDHSERYIVLAHNVQIKRDKITLGELDFVVEDRFRESVKIHIELTYKFYIIDNAVTSPIHQLMGPNRKDHFYLKMQKTRDRQLPLAYSAEGLDALQSINVNPEQLEQCTLFMGQLFTPYNKNVILPEEINPRAIIGYWMQLDDFCTASFLDYRYYITTKPEWLHKPHTEVNWLNHKETLAIIREKHTLKRAPLVWIQKDDTTVDKAFVVWW</sequence>
<dbReference type="Pfam" id="PF08907">
    <property type="entry name" value="DUF1853"/>
    <property type="match status" value="1"/>
</dbReference>
<dbReference type="EMBL" id="JSAQ01000001">
    <property type="protein sequence ID" value="KGO05944.1"/>
    <property type="molecule type" value="Genomic_DNA"/>
</dbReference>
<dbReference type="KEGG" id="ddo:I597_1892"/>
<dbReference type="OrthoDB" id="1466769at2"/>
<name>A0A0A2GRN5_9FLAO</name>
<comment type="caution">
    <text evidence="1">The sequence shown here is derived from an EMBL/GenBank/DDBJ whole genome shotgun (WGS) entry which is preliminary data.</text>
</comment>
<reference evidence="1 2" key="1">
    <citation type="submission" date="2014-10" db="EMBL/GenBank/DDBJ databases">
        <title>Draft genome sequence of the proteorhodopsin-containing marine bacterium Dokdonia donghaensis.</title>
        <authorList>
            <person name="Gomez-Consarnau L."/>
            <person name="Gonzalez J.M."/>
            <person name="Riedel T."/>
            <person name="Jaenicke S."/>
            <person name="Wagner-Doebler I."/>
            <person name="Fuhrman J.A."/>
        </authorList>
    </citation>
    <scope>NUCLEOTIDE SEQUENCE [LARGE SCALE GENOMIC DNA]</scope>
    <source>
        <strain evidence="1 2">DSW-1</strain>
    </source>
</reference>
<evidence type="ECO:0000313" key="1">
    <source>
        <dbReference type="EMBL" id="KGO05944.1"/>
    </source>
</evidence>
<organism evidence="1 2">
    <name type="scientific">Dokdonia donghaensis DSW-1</name>
    <dbReference type="NCBI Taxonomy" id="1300343"/>
    <lineage>
        <taxon>Bacteria</taxon>
        <taxon>Pseudomonadati</taxon>
        <taxon>Bacteroidota</taxon>
        <taxon>Flavobacteriia</taxon>
        <taxon>Flavobacteriales</taxon>
        <taxon>Flavobacteriaceae</taxon>
        <taxon>Dokdonia</taxon>
    </lineage>
</organism>
<accession>A0A0A2GRN5</accession>